<comment type="pathway">
    <text evidence="6">Cell wall biogenesis.</text>
</comment>
<evidence type="ECO:0000256" key="6">
    <source>
        <dbReference type="ARBA" id="ARBA00060672"/>
    </source>
</evidence>
<dbReference type="EC" id="4.2.1.126" evidence="8 12"/>
<dbReference type="InterPro" id="IPR005486">
    <property type="entry name" value="Glucokinase_regulatory_CS"/>
</dbReference>
<dbReference type="AlphaFoldDB" id="A0A2T4Z4S9"/>
<comment type="pathway">
    <text evidence="12">Amino-sugar metabolism; N-acetylmuramate degradation.</text>
</comment>
<keyword evidence="15" id="KW-1185">Reference proteome</keyword>
<dbReference type="PANTHER" id="PTHR10088:SF4">
    <property type="entry name" value="GLUCOKINASE REGULATORY PROTEIN"/>
    <property type="match status" value="1"/>
</dbReference>
<accession>A0A2T4Z4S9</accession>
<dbReference type="NCBIfam" id="NF003915">
    <property type="entry name" value="PRK05441.1"/>
    <property type="match status" value="1"/>
</dbReference>
<dbReference type="FunFam" id="1.10.8.1080:FF:000001">
    <property type="entry name" value="N-acetylmuramic acid 6-phosphate etherase"/>
    <property type="match status" value="1"/>
</dbReference>
<organism evidence="14 15">
    <name type="scientific">Desmospora activa DSM 45169</name>
    <dbReference type="NCBI Taxonomy" id="1121389"/>
    <lineage>
        <taxon>Bacteria</taxon>
        <taxon>Bacillati</taxon>
        <taxon>Bacillota</taxon>
        <taxon>Bacilli</taxon>
        <taxon>Bacillales</taxon>
        <taxon>Thermoactinomycetaceae</taxon>
        <taxon>Desmospora</taxon>
    </lineage>
</organism>
<comment type="catalytic activity">
    <reaction evidence="4 12">
        <text>N-acetyl-D-muramate 6-phosphate + H2O = N-acetyl-D-glucosamine 6-phosphate + (R)-lactate</text>
        <dbReference type="Rhea" id="RHEA:26410"/>
        <dbReference type="ChEBI" id="CHEBI:15377"/>
        <dbReference type="ChEBI" id="CHEBI:16004"/>
        <dbReference type="ChEBI" id="CHEBI:57513"/>
        <dbReference type="ChEBI" id="CHEBI:58722"/>
        <dbReference type="EC" id="4.2.1.126"/>
    </reaction>
</comment>
<evidence type="ECO:0000313" key="15">
    <source>
        <dbReference type="Proteomes" id="UP000241639"/>
    </source>
</evidence>
<dbReference type="InterPro" id="IPR046348">
    <property type="entry name" value="SIS_dom_sf"/>
</dbReference>
<evidence type="ECO:0000256" key="2">
    <source>
        <dbReference type="ARBA" id="ARBA00023239"/>
    </source>
</evidence>
<evidence type="ECO:0000256" key="3">
    <source>
        <dbReference type="ARBA" id="ARBA00023277"/>
    </source>
</evidence>
<dbReference type="GO" id="GO:0097367">
    <property type="term" value="F:carbohydrate derivative binding"/>
    <property type="evidence" value="ECO:0007669"/>
    <property type="project" value="InterPro"/>
</dbReference>
<dbReference type="GO" id="GO:0016803">
    <property type="term" value="F:ether hydrolase activity"/>
    <property type="evidence" value="ECO:0007669"/>
    <property type="project" value="TreeGrafter"/>
</dbReference>
<feature type="domain" description="SIS" evidence="13">
    <location>
        <begin position="57"/>
        <end position="220"/>
    </location>
</feature>
<evidence type="ECO:0000313" key="14">
    <source>
        <dbReference type="EMBL" id="PTM56865.1"/>
    </source>
</evidence>
<dbReference type="InterPro" id="IPR000408">
    <property type="entry name" value="Reg_chr_condens"/>
</dbReference>
<evidence type="ECO:0000259" key="13">
    <source>
        <dbReference type="PROSITE" id="PS51464"/>
    </source>
</evidence>
<comment type="caution">
    <text evidence="14">The sequence shown here is derived from an EMBL/GenBank/DDBJ whole genome shotgun (WGS) entry which is preliminary data.</text>
</comment>
<dbReference type="Proteomes" id="UP000241639">
    <property type="component" value="Unassembled WGS sequence"/>
</dbReference>
<sequence length="300" mass="31974">MKADKNDWITEQVHPHTRKLDQMTAMEIVQVMSQEDHRIAVAVAAILPTIAAAIDNITEKIRGGGRLFYVGAGTSGRLGVLDASECPPTFGTDPALVQGLIAGGDHALRFPVEGAEDSPEAGKRDLIERSFQKDDFLVGIAASGKTPYVRGALEYGVMLGTTTAAITCNPGSPLGQLADYALEVETGPEILMGSTRLKAGTAQKLILNMLSTGTMIRLGKTYQNLMVDLSPSNAKLRRRAQRIVAMATGVTSAEAEQALNACEGETKTAIVMLLATCDVTTARHRLNQAEGRVREALSLN</sequence>
<dbReference type="OrthoDB" id="9813395at2"/>
<dbReference type="GO" id="GO:0016835">
    <property type="term" value="F:carbon-oxygen lyase activity"/>
    <property type="evidence" value="ECO:0007669"/>
    <property type="project" value="UniProtKB-UniRule"/>
</dbReference>
<protein>
    <recommendedName>
        <fullName evidence="9 12">N-acetylmuramic acid 6-phosphate etherase</fullName>
        <shortName evidence="12">MurNAc-6-P etherase</shortName>
        <ecNumber evidence="8 12">4.2.1.126</ecNumber>
    </recommendedName>
    <alternativeName>
        <fullName evidence="11 12">N-acetylmuramic acid 6-phosphate hydrolase</fullName>
    </alternativeName>
    <alternativeName>
        <fullName evidence="10 12">N-acetylmuramic acid 6-phosphate lyase</fullName>
    </alternativeName>
</protein>
<evidence type="ECO:0000256" key="4">
    <source>
        <dbReference type="ARBA" id="ARBA00051747"/>
    </source>
</evidence>
<dbReference type="InterPro" id="IPR040190">
    <property type="entry name" value="MURQ/GCKR"/>
</dbReference>
<dbReference type="SUPFAM" id="SSF53697">
    <property type="entry name" value="SIS domain"/>
    <property type="match status" value="1"/>
</dbReference>
<evidence type="ECO:0000256" key="12">
    <source>
        <dbReference type="HAMAP-Rule" id="MF_00068"/>
    </source>
</evidence>
<dbReference type="EMBL" id="PZZP01000002">
    <property type="protein sequence ID" value="PTM56865.1"/>
    <property type="molecule type" value="Genomic_DNA"/>
</dbReference>
<keyword evidence="3 12" id="KW-0119">Carbohydrate metabolism</keyword>
<dbReference type="InterPro" id="IPR001347">
    <property type="entry name" value="SIS_dom"/>
</dbReference>
<dbReference type="RefSeq" id="WP_107728157.1">
    <property type="nucleotide sequence ID" value="NZ_PZZP01000002.1"/>
</dbReference>
<evidence type="ECO:0000256" key="10">
    <source>
        <dbReference type="ARBA" id="ARBA00077905"/>
    </source>
</evidence>
<dbReference type="PANTHER" id="PTHR10088">
    <property type="entry name" value="GLUCOKINASE REGULATORY PROTEIN"/>
    <property type="match status" value="1"/>
</dbReference>
<dbReference type="PROSITE" id="PS01272">
    <property type="entry name" value="GCKR"/>
    <property type="match status" value="1"/>
</dbReference>
<comment type="subunit">
    <text evidence="1 12">Homodimer.</text>
</comment>
<feature type="active site" description="Proton donor" evidence="12">
    <location>
        <position position="85"/>
    </location>
</feature>
<gene>
    <name evidence="12" type="primary">murQ</name>
    <name evidence="14" type="ORF">C8J48_3190</name>
</gene>
<dbReference type="FunFam" id="3.40.50.10490:FF:000014">
    <property type="entry name" value="N-acetylmuramic acid 6-phosphate etherase"/>
    <property type="match status" value="1"/>
</dbReference>
<evidence type="ECO:0000256" key="11">
    <source>
        <dbReference type="ARBA" id="ARBA00084049"/>
    </source>
</evidence>
<proteinExistence type="inferred from homology"/>
<dbReference type="NCBIfam" id="NF009222">
    <property type="entry name" value="PRK12570.1"/>
    <property type="match status" value="1"/>
</dbReference>
<dbReference type="InterPro" id="IPR005488">
    <property type="entry name" value="Etherase_MurQ"/>
</dbReference>
<keyword evidence="2 12" id="KW-0456">Lyase</keyword>
<dbReference type="Gene3D" id="1.10.8.1080">
    <property type="match status" value="1"/>
</dbReference>
<evidence type="ECO:0000256" key="7">
    <source>
        <dbReference type="ARBA" id="ARBA00061234"/>
    </source>
</evidence>
<dbReference type="PROSITE" id="PS50012">
    <property type="entry name" value="RCC1_3"/>
    <property type="match status" value="1"/>
</dbReference>
<comment type="miscellaneous">
    <text evidence="12">A lyase-type mechanism (elimination/hydration) is suggested for the cleavage of the lactyl ether bond of MurNAc 6-phosphate, with the formation of an alpha,beta-unsaturated aldehyde intermediate with (E)-stereochemistry, followed by the syn addition of water to give product.</text>
</comment>
<comment type="similarity">
    <text evidence="7 12">Belongs to the GCKR-like family. MurNAc-6-P etherase subfamily.</text>
</comment>
<dbReference type="UniPathway" id="UPA00342"/>
<dbReference type="NCBIfam" id="TIGR00274">
    <property type="entry name" value="N-acetylmuramic acid 6-phosphate etherase"/>
    <property type="match status" value="1"/>
</dbReference>
<dbReference type="CDD" id="cd05007">
    <property type="entry name" value="SIS_Etherase"/>
    <property type="match status" value="1"/>
</dbReference>
<dbReference type="Gene3D" id="3.40.50.10490">
    <property type="entry name" value="Glucose-6-phosphate isomerase like protein, domain 1"/>
    <property type="match status" value="1"/>
</dbReference>
<comment type="pathway">
    <text evidence="5">Amino-sugar metabolism; 1,6-anhydro-N-acetylmuramate degradation.</text>
</comment>
<dbReference type="PROSITE" id="PS51464">
    <property type="entry name" value="SIS"/>
    <property type="match status" value="1"/>
</dbReference>
<dbReference type="GO" id="GO:0046348">
    <property type="term" value="P:amino sugar catabolic process"/>
    <property type="evidence" value="ECO:0007669"/>
    <property type="project" value="InterPro"/>
</dbReference>
<evidence type="ECO:0000256" key="1">
    <source>
        <dbReference type="ARBA" id="ARBA00011738"/>
    </source>
</evidence>
<comment type="function">
    <text evidence="12">Specifically catalyzes the cleavage of the D-lactyl ether substituent of MurNAc 6-phosphate, producing GlcNAc 6-phosphate and D-lactate.</text>
</comment>
<name>A0A2T4Z4S9_9BACL</name>
<dbReference type="HAMAP" id="MF_00068">
    <property type="entry name" value="MurQ"/>
    <property type="match status" value="1"/>
</dbReference>
<evidence type="ECO:0000256" key="9">
    <source>
        <dbReference type="ARBA" id="ARBA00070061"/>
    </source>
</evidence>
<reference evidence="14 15" key="1">
    <citation type="submission" date="2018-04" db="EMBL/GenBank/DDBJ databases">
        <title>Genomic Encyclopedia of Archaeal and Bacterial Type Strains, Phase II (KMG-II): from individual species to whole genera.</title>
        <authorList>
            <person name="Goeker M."/>
        </authorList>
    </citation>
    <scope>NUCLEOTIDE SEQUENCE [LARGE SCALE GENOMIC DNA]</scope>
    <source>
        <strain evidence="14 15">DSM 45169</strain>
    </source>
</reference>
<evidence type="ECO:0000256" key="8">
    <source>
        <dbReference type="ARBA" id="ARBA00067056"/>
    </source>
</evidence>
<feature type="active site" evidence="12">
    <location>
        <position position="116"/>
    </location>
</feature>
<dbReference type="GO" id="GO:0009254">
    <property type="term" value="P:peptidoglycan turnover"/>
    <property type="evidence" value="ECO:0007669"/>
    <property type="project" value="TreeGrafter"/>
</dbReference>
<dbReference type="Pfam" id="PF22645">
    <property type="entry name" value="GKRP_SIS_N"/>
    <property type="match status" value="1"/>
</dbReference>
<evidence type="ECO:0000256" key="5">
    <source>
        <dbReference type="ARBA" id="ARBA00060595"/>
    </source>
</evidence>
<dbReference type="GO" id="GO:0097173">
    <property type="term" value="P:N-acetylmuramic acid catabolic process"/>
    <property type="evidence" value="ECO:0007669"/>
    <property type="project" value="UniProtKB-UniPathway"/>
</dbReference>